<protein>
    <submittedName>
        <fullName evidence="2">Uncharacterized protein LOC110234127</fullName>
    </submittedName>
</protein>
<evidence type="ECO:0000256" key="1">
    <source>
        <dbReference type="SAM" id="MobiDB-lite"/>
    </source>
</evidence>
<feature type="compositionally biased region" description="Polar residues" evidence="1">
    <location>
        <begin position="23"/>
        <end position="34"/>
    </location>
</feature>
<reference evidence="2" key="1">
    <citation type="submission" date="2020-04" db="EMBL/GenBank/DDBJ databases">
        <authorList>
            <person name="Alioto T."/>
            <person name="Alioto T."/>
            <person name="Gomez Garrido J."/>
        </authorList>
    </citation>
    <scope>NUCLEOTIDE SEQUENCE</scope>
    <source>
        <strain evidence="2">A484AB</strain>
    </source>
</reference>
<gene>
    <name evidence="2" type="ORF">PACLA_8A031134</name>
</gene>
<dbReference type="OrthoDB" id="2686689at2759"/>
<dbReference type="Proteomes" id="UP001152795">
    <property type="component" value="Unassembled WGS sequence"/>
</dbReference>
<dbReference type="InterPro" id="IPR006120">
    <property type="entry name" value="Resolvase_HTH_dom"/>
</dbReference>
<evidence type="ECO:0000313" key="3">
    <source>
        <dbReference type="Proteomes" id="UP001152795"/>
    </source>
</evidence>
<dbReference type="SUPFAM" id="SSF53098">
    <property type="entry name" value="Ribonuclease H-like"/>
    <property type="match status" value="1"/>
</dbReference>
<dbReference type="InterPro" id="IPR036397">
    <property type="entry name" value="RNaseH_sf"/>
</dbReference>
<dbReference type="PANTHER" id="PTHR46791:SF7">
    <property type="entry name" value="INTEGRASE CATALYTIC DOMAIN-CONTAINING PROTEIN"/>
    <property type="match status" value="1"/>
</dbReference>
<dbReference type="Pfam" id="PF24764">
    <property type="entry name" value="rva_4"/>
    <property type="match status" value="1"/>
</dbReference>
<comment type="caution">
    <text evidence="2">The sequence shown here is derived from an EMBL/GenBank/DDBJ whole genome shotgun (WGS) entry which is preliminary data.</text>
</comment>
<dbReference type="InterPro" id="IPR001584">
    <property type="entry name" value="Integrase_cat-core"/>
</dbReference>
<dbReference type="InterPro" id="IPR058913">
    <property type="entry name" value="Integrase_dom_put"/>
</dbReference>
<dbReference type="Pfam" id="PF02796">
    <property type="entry name" value="HTH_7"/>
    <property type="match status" value="1"/>
</dbReference>
<dbReference type="GO" id="GO:0003677">
    <property type="term" value="F:DNA binding"/>
    <property type="evidence" value="ECO:0007669"/>
    <property type="project" value="InterPro"/>
</dbReference>
<dbReference type="PANTHER" id="PTHR46791">
    <property type="entry name" value="EXPRESSED PROTEIN"/>
    <property type="match status" value="1"/>
</dbReference>
<dbReference type="GO" id="GO:0000150">
    <property type="term" value="F:DNA strand exchange activity"/>
    <property type="evidence" value="ECO:0007669"/>
    <property type="project" value="InterPro"/>
</dbReference>
<dbReference type="EMBL" id="CACRXK020006762">
    <property type="protein sequence ID" value="CAB4010368.1"/>
    <property type="molecule type" value="Genomic_DNA"/>
</dbReference>
<dbReference type="GO" id="GO:0015074">
    <property type="term" value="P:DNA integration"/>
    <property type="evidence" value="ECO:0007669"/>
    <property type="project" value="InterPro"/>
</dbReference>
<accession>A0A6S7JEI9</accession>
<sequence>MNNVNSEELGKVVASAIASYLQPNTQRQGRTEVNSASTSSTTSSATAARGQAVNYGGGSSGFDQSSTSAWLPDHDCDFRLVGRPKKNVDPNRLKEMVALGYKITQMATLLGVSRPTVYKLMEEQGISHKDRYSSISDSELDDKLVGIKVNHPNVGEVMTAGHLRARGVHVRRADLRAALHRVDPDGVVERRRSRLRHRVYDCPCPNYVWHMDGNHKLVRWGFVIHVAIDGFSRLVTFAETSTNNEARTVLNHFVSAVETFGRPLRVRTDHGGENTDVWRNMVAANGEQSVIVGSSVRNQRVERFNFDINANVTRQFAAIFRDLEFEGCLSAANDTDLFCLQYVYTSRINKVLHEFIAAHNHHVISTEGSSTPLQLFHAYRHLTELHSSFFHTDPYPTLNVQDLLNNYGSLPHVEVRTRTCPLSAENFFQLQETTDPLTVSLVNGKDLYHQVVEFVVTCLLQ</sequence>
<dbReference type="Gene3D" id="1.10.10.60">
    <property type="entry name" value="Homeodomain-like"/>
    <property type="match status" value="1"/>
</dbReference>
<evidence type="ECO:0000313" key="2">
    <source>
        <dbReference type="EMBL" id="CAB4010368.1"/>
    </source>
</evidence>
<name>A0A6S7JEI9_PARCT</name>
<dbReference type="InterPro" id="IPR012337">
    <property type="entry name" value="RNaseH-like_sf"/>
</dbReference>
<keyword evidence="3" id="KW-1185">Reference proteome</keyword>
<proteinExistence type="predicted"/>
<dbReference type="Gene3D" id="3.30.420.10">
    <property type="entry name" value="Ribonuclease H-like superfamily/Ribonuclease H"/>
    <property type="match status" value="1"/>
</dbReference>
<organism evidence="2 3">
    <name type="scientific">Paramuricea clavata</name>
    <name type="common">Red gorgonian</name>
    <name type="synonym">Violescent sea-whip</name>
    <dbReference type="NCBI Taxonomy" id="317549"/>
    <lineage>
        <taxon>Eukaryota</taxon>
        <taxon>Metazoa</taxon>
        <taxon>Cnidaria</taxon>
        <taxon>Anthozoa</taxon>
        <taxon>Octocorallia</taxon>
        <taxon>Malacalcyonacea</taxon>
        <taxon>Plexauridae</taxon>
        <taxon>Paramuricea</taxon>
    </lineage>
</organism>
<feature type="region of interest" description="Disordered" evidence="1">
    <location>
        <begin position="23"/>
        <end position="60"/>
    </location>
</feature>
<dbReference type="AlphaFoldDB" id="A0A6S7JEI9"/>
<dbReference type="PROSITE" id="PS50994">
    <property type="entry name" value="INTEGRASE"/>
    <property type="match status" value="1"/>
</dbReference>
<feature type="compositionally biased region" description="Low complexity" evidence="1">
    <location>
        <begin position="35"/>
        <end position="48"/>
    </location>
</feature>